<organism evidence="1 2">
    <name type="scientific">Pseudomonas phage tabernarius</name>
    <dbReference type="NCBI Taxonomy" id="2048978"/>
    <lineage>
        <taxon>Viruses</taxon>
        <taxon>Duplodnaviria</taxon>
        <taxon>Heunggongvirae</taxon>
        <taxon>Uroviricota</taxon>
        <taxon>Caudoviricetes</taxon>
        <taxon>Lindbergviridae</taxon>
        <taxon>Tabernariusvirus</taxon>
        <taxon>Tabernariusvirus tabernarius</taxon>
    </lineage>
</organism>
<evidence type="ECO:0000313" key="2">
    <source>
        <dbReference type="Proteomes" id="UP000241090"/>
    </source>
</evidence>
<sequence length="184" mass="20828">MKDSFVISLLADTLDKCAAILAVELGVDSIPVVQKDQPTQQGTNSAPTIFFQKLFDVPRGFPKATFGKDEETGEWMDGIQQAYETHFQISVLNWQDPTNENINTASDLVNGVFQLLMIESMRSTMKAKNLMVLRVDQVRNPSFENDKGQFEYHPNFDLVLTHNAMRRIKIDTTEVVEGTIRFVP</sequence>
<proteinExistence type="predicted"/>
<keyword evidence="2" id="KW-1185">Reference proteome</keyword>
<dbReference type="InterPro" id="IPR054447">
    <property type="entry name" value="Gp29-like"/>
</dbReference>
<dbReference type="Pfam" id="PF22756">
    <property type="entry name" value="E217_gp29"/>
    <property type="match status" value="1"/>
</dbReference>
<dbReference type="EMBL" id="MG018926">
    <property type="protein sequence ID" value="ATW57888.1"/>
    <property type="molecule type" value="Genomic_DNA"/>
</dbReference>
<dbReference type="OrthoDB" id="9176at10239"/>
<dbReference type="Proteomes" id="UP000241090">
    <property type="component" value="Segment"/>
</dbReference>
<gene>
    <name evidence="1" type="ORF">CNR33_00042</name>
</gene>
<evidence type="ECO:0000313" key="1">
    <source>
        <dbReference type="EMBL" id="ATW57888.1"/>
    </source>
</evidence>
<protein>
    <submittedName>
        <fullName evidence="1">Uncharacterized protein</fullName>
    </submittedName>
</protein>
<accession>A0A2H4P6T9</accession>
<reference evidence="1 2" key="1">
    <citation type="submission" date="2017-09" db="EMBL/GenBank/DDBJ databases">
        <authorList>
            <person name="Ehlers B."/>
            <person name="Leendertz F.H."/>
        </authorList>
    </citation>
    <scope>NUCLEOTIDE SEQUENCE [LARGE SCALE GENOMIC DNA]</scope>
</reference>
<name>A0A2H4P6T9_9CAUD</name>